<name>A0A0F9GRI1_9ZZZZ</name>
<accession>A0A0F9GRI1</accession>
<evidence type="ECO:0000313" key="1">
    <source>
        <dbReference type="EMBL" id="KKM01400.1"/>
    </source>
</evidence>
<sequence>MSNLRYDLTASPEQAEITYKGDQHTYANFVPLALDSTWQELIDYMTLLRDHYQQTDSQLEEICQALIDRYDGAERTSGLKEEMRTAW</sequence>
<dbReference type="EMBL" id="LAZR01017206">
    <property type="protein sequence ID" value="KKM01400.1"/>
    <property type="molecule type" value="Genomic_DNA"/>
</dbReference>
<comment type="caution">
    <text evidence="1">The sequence shown here is derived from an EMBL/GenBank/DDBJ whole genome shotgun (WGS) entry which is preliminary data.</text>
</comment>
<organism evidence="1">
    <name type="scientific">marine sediment metagenome</name>
    <dbReference type="NCBI Taxonomy" id="412755"/>
    <lineage>
        <taxon>unclassified sequences</taxon>
        <taxon>metagenomes</taxon>
        <taxon>ecological metagenomes</taxon>
    </lineage>
</organism>
<reference evidence="1" key="1">
    <citation type="journal article" date="2015" name="Nature">
        <title>Complex archaea that bridge the gap between prokaryotes and eukaryotes.</title>
        <authorList>
            <person name="Spang A."/>
            <person name="Saw J.H."/>
            <person name="Jorgensen S.L."/>
            <person name="Zaremba-Niedzwiedzka K."/>
            <person name="Martijn J."/>
            <person name="Lind A.E."/>
            <person name="van Eijk R."/>
            <person name="Schleper C."/>
            <person name="Guy L."/>
            <person name="Ettema T.J."/>
        </authorList>
    </citation>
    <scope>NUCLEOTIDE SEQUENCE</scope>
</reference>
<gene>
    <name evidence="1" type="ORF">LCGC14_1794840</name>
</gene>
<protein>
    <submittedName>
        <fullName evidence="1">Uncharacterized protein</fullName>
    </submittedName>
</protein>
<proteinExistence type="predicted"/>
<dbReference type="AlphaFoldDB" id="A0A0F9GRI1"/>